<keyword evidence="5" id="KW-1133">Transmembrane helix</keyword>
<dbReference type="InterPro" id="IPR050708">
    <property type="entry name" value="T6SS_VgrG/RHS"/>
</dbReference>
<dbReference type="Pfam" id="PF12256">
    <property type="entry name" value="TcdB_toxin_midN"/>
    <property type="match status" value="1"/>
</dbReference>
<feature type="region of interest" description="Disordered" evidence="4">
    <location>
        <begin position="2193"/>
        <end position="2279"/>
    </location>
</feature>
<dbReference type="SUPFAM" id="SSF69318">
    <property type="entry name" value="Integrin alpha N-terminal domain"/>
    <property type="match status" value="1"/>
</dbReference>
<feature type="region of interest" description="Disordered" evidence="4">
    <location>
        <begin position="1793"/>
        <end position="1814"/>
    </location>
</feature>
<dbReference type="Proteomes" id="UP000238176">
    <property type="component" value="Unassembled WGS sequence"/>
</dbReference>
<feature type="region of interest" description="Disordered" evidence="4">
    <location>
        <begin position="1267"/>
        <end position="1294"/>
    </location>
</feature>
<proteinExistence type="predicted"/>
<feature type="transmembrane region" description="Helical" evidence="5">
    <location>
        <begin position="2489"/>
        <end position="2510"/>
    </location>
</feature>
<dbReference type="RefSeq" id="WP_106365922.1">
    <property type="nucleotide sequence ID" value="NZ_PVTJ01000009.1"/>
</dbReference>
<dbReference type="InterPro" id="IPR006530">
    <property type="entry name" value="YD"/>
</dbReference>
<dbReference type="GO" id="GO:0005737">
    <property type="term" value="C:cytoplasm"/>
    <property type="evidence" value="ECO:0007669"/>
    <property type="project" value="InterPro"/>
</dbReference>
<dbReference type="Gene3D" id="2.180.10.10">
    <property type="entry name" value="RHS repeat-associated core"/>
    <property type="match status" value="1"/>
</dbReference>
<feature type="compositionally biased region" description="Polar residues" evidence="4">
    <location>
        <begin position="47"/>
        <end position="56"/>
    </location>
</feature>
<feature type="region of interest" description="Disordered" evidence="4">
    <location>
        <begin position="1"/>
        <end position="56"/>
    </location>
</feature>
<keyword evidence="2" id="KW-0964">Secreted</keyword>
<evidence type="ECO:0000313" key="9">
    <source>
        <dbReference type="Proteomes" id="UP000238176"/>
    </source>
</evidence>
<keyword evidence="9" id="KW-1185">Reference proteome</keyword>
<dbReference type="InterPro" id="IPR022385">
    <property type="entry name" value="Rhs_assc_core"/>
</dbReference>
<dbReference type="InterPro" id="IPR031325">
    <property type="entry name" value="RHS_repeat"/>
</dbReference>
<dbReference type="PANTHER" id="PTHR32305:SF15">
    <property type="entry name" value="PROTEIN RHSA-RELATED"/>
    <property type="match status" value="1"/>
</dbReference>
<dbReference type="Pfam" id="PF12255">
    <property type="entry name" value="TcdB_toxin_midC"/>
    <property type="match status" value="1"/>
</dbReference>
<feature type="region of interest" description="Disordered" evidence="4">
    <location>
        <begin position="2106"/>
        <end position="2126"/>
    </location>
</feature>
<keyword evidence="5" id="KW-0812">Transmembrane</keyword>
<dbReference type="PANTHER" id="PTHR32305">
    <property type="match status" value="1"/>
</dbReference>
<evidence type="ECO:0000256" key="5">
    <source>
        <dbReference type="SAM" id="Phobius"/>
    </source>
</evidence>
<feature type="domain" description="Insecticide toxin TcdB middle/N-terminal" evidence="7">
    <location>
        <begin position="686"/>
        <end position="819"/>
    </location>
</feature>
<feature type="region of interest" description="Disordered" evidence="4">
    <location>
        <begin position="225"/>
        <end position="246"/>
    </location>
</feature>
<evidence type="ECO:0000256" key="4">
    <source>
        <dbReference type="SAM" id="MobiDB-lite"/>
    </source>
</evidence>
<sequence length="2568" mass="274417">MDAYRGGADHLMRPPGTPFPGGPESAHMPGAPELPAVGNPPGRLGETFQTNPATGSASMSFPLPFSAGRGAPSLAVAYDSSGGPGLFGYGWDLPVPRISRRTDRGVPRYRDAEDSDVFLADGAEDLVPDAAPATVRTVAGTAYTVQRYRPRIDDGLTRIERWSAVADRADVKWRTLSSDNQTSWFGEGPESRIADPADPARIFAWLLSFGHDDKGNAVAYEYAPEDSAGVPRSAAESGRTEQSRTAARHLKRVRYGNAVPYLPVLDPDAPPTPRPGQWLFTLVVDYGDHDSETPALEPDRPWPARPDPYGTCRPGFEIRCHRRGRRALMFHDLPELGDTPTLVASLDFTYDTAPHAGDSLLTAVHSTGYVRSGDGYDRAHTPPTTMRYTPAALDPEVRDVRAEHLPAGLDLVDYTWVDLDGDGVAGVLASRAGAWYYLRNHTPLEPEGPVRFTTAQHVDPRPETGRLNVGTDLLLDTDGSGRPDFVRLDGPVTGIAVREEDGRWRAAAPFAQRPAIDAFGADVRVADMTGDGLPDLVLTDTAGARWCEGLGLAGFGPPQPIEPGAEPLRPSLVETSERVAVQLADMTGDGLPDLVRIANGAVSYRPNLGRGRFGPAVAMDDAPWFDSPDRFDPRRVLLGDTDGNGRTDLVYLAADAARIYANRSGDSWAPARDLPGAPAADNRRMAAVVDLRGAGTGCLVWSTVLPGGTAAAMRYIDLAAAGRPHLLAGYENGFGGETTVEYLPSTHFALADEQAGRPWPSRLPFPVPCAHRVTRADHVRETAFTSTTSYHDGYFDPVEREFRGFGRVEALDTEAYETGSTSENDSAGTDLDQPPVLTRTWFHTGAAAAAGQRMLHTRRDQYWENTVLPEPPLPEPRLPQALGDDEYREACRALKGLVLRTEVYGLDGAPEAADPYSVSESGYDVALRQPKGARRHAVFQVLPTEAVTYAYDRNPADPRVSHSLALELDDLGLPVRSAAIAYRRAVADPSLPQAVRDAQARTRAGYSEADYTADIDEPDARRLRQVCEARSFELAGLPDGRLTAADVDALVAAAEHVPYEQVDEDGAVDAAGPALRLLSRAQAFFRSDDLAGPLPHGVHGRLGIGHRSRGLVLTDGLVAAHYDGTVTADELTAAGYEHFDEGWWAAGPTEVYAPDAPDRFYLPTGSTDPAGVTATIERDPRDLMVVRATDAAGREIRVEPDYRVLRPRLVTDAAGNRAEAVYDALGATVATAVLGRPGDADADTADDPTTTMDYDLFSWIDERKPISARSRRRERHADPGTPWQETRTYFDGAGGTVMTKGRVAPGPALQYDPDTGTATEVHADPRWVGNGRTVVNNKGLPVKQYEPYFSTTADFESEAALVETGVTAIPRYDPLGRVVRTDRPDGTFTRTETTPWSTVSHDADDTVLDSAWYAERGSPDPAGPEPADPQQRAAWIAAQHAGTPAVAHSDPSGRTVHTVADNGPAGLRTSRAAADATGGFTREYDHRGRLVGAAVANLTGGAVSGESAERGRRWHLADTVGRLVRAWDEHGRTLRVTYDGLHRPVTTRLTDPDRPETVLSRVVYGDAHPEAAERNLVGRTHIVFDGAGAVVFDRYDRHGNPLRVLRRFTADPETEPDWSALDGIEDPAAVMAAAAPLLEPLADQVETGGAFDALGRATTATLADGTVVTPAYDEANRLARLDAQIGGAGPVRTLMAGQEYDALGRRATARYGNGLTTAYTYDPLSRKVTEIRTAADGAADAIQHLHYVYEAAGRLVEADDTAQQSLFFAGAFVPAAMRFRHDALGQLVRATGREHAGTDPNAPTGPADAVGAPLPHPNDTAAVRRYEQVYDYDDLGNLLSMRHIANGGGWTRRYRYAHDDDPADRRNRLTATSAPGDAPDGPYSHQYTYDAYGNLATAPHLAALAWDWNDRLREADLGGGGTAYYCHTGGGSRARKVVQRQGGLRTERRHLGAVEVYREWMNGVLRLERRTIQFTDDAGRFARADVLVTDTAGTDGAPLGEPVFRYQYGNHVGSATVETGEDGAVVSYEEYHPYGSTAYRSAKPGEHHSLKRYRFHGKERDEETGLYDYGSRMYAPWLGRWTGADPAGTGAGPNLYAYCGNDPVGRIDPKGTQDTPADAPASAPGDKVHVPIPDGDPEIWANPNADPADVLREAQRYFPYLHTLPTWEDGSWYFAEPYQDPGEATSDDMEITVHADGGGDAADGGADAGQAPDAGAGANGTGSGDAGTGADAGTGTGAETGDGGETGEGAGAPAGPGIGAAGREAFRAGPPGETLEVPNNFDDAKINAYRQRIQGDRGVGLRSADPAHTGRGSARTSDIRAANEGLMDAFDAANGGLRSPANPVDHMVELQHIVRQPGEFVRPVDHRYWPRGINSSQGSSAMHADRRARAAGAVEDVPAGGVARTADMGHWSNSTRLRTGLRWGGNALMLAGPAVTVWGASSIENRAVRYGAYGAAGVEFAAGATYVGARTALGVRGLHSANLARTAGIARGAAGVAGGVAQALISGYLAYEDYQRGDWTSFAFNAAAAVGGVALVIGCIIGSPVLIGIGIVTGIGAGLYGLYRMFTD</sequence>
<dbReference type="InterPro" id="IPR028994">
    <property type="entry name" value="Integrin_alpha_N"/>
</dbReference>
<dbReference type="Pfam" id="PF05593">
    <property type="entry name" value="RHS_repeat"/>
    <property type="match status" value="1"/>
</dbReference>
<dbReference type="InterPro" id="IPR003284">
    <property type="entry name" value="Sal_SpvB"/>
</dbReference>
<feature type="transmembrane region" description="Helical" evidence="5">
    <location>
        <begin position="2522"/>
        <end position="2541"/>
    </location>
</feature>
<dbReference type="GO" id="GO:0005576">
    <property type="term" value="C:extracellular region"/>
    <property type="evidence" value="ECO:0007669"/>
    <property type="project" value="UniProtKB-SubCell"/>
</dbReference>
<dbReference type="PRINTS" id="PR01341">
    <property type="entry name" value="SALSPVBPROT"/>
</dbReference>
<comment type="caution">
    <text evidence="8">The sequence shown here is derived from an EMBL/GenBank/DDBJ whole genome shotgun (WGS) entry which is preliminary data.</text>
</comment>
<protein>
    <submittedName>
        <fullName evidence="8">RHS repeat-associated protein</fullName>
    </submittedName>
</protein>
<evidence type="ECO:0000256" key="1">
    <source>
        <dbReference type="ARBA" id="ARBA00004613"/>
    </source>
</evidence>
<evidence type="ECO:0000313" key="8">
    <source>
        <dbReference type="EMBL" id="PRY56500.1"/>
    </source>
</evidence>
<dbReference type="NCBIfam" id="TIGR01643">
    <property type="entry name" value="YD_repeat_2x"/>
    <property type="match status" value="1"/>
</dbReference>
<feature type="transmembrane region" description="Helical" evidence="5">
    <location>
        <begin position="2547"/>
        <end position="2566"/>
    </location>
</feature>
<reference evidence="8 9" key="1">
    <citation type="submission" date="2018-03" db="EMBL/GenBank/DDBJ databases">
        <title>Genomic Encyclopedia of Type Strains, Phase III (KMG-III): the genomes of soil and plant-associated and newly described type strains.</title>
        <authorList>
            <person name="Whitman W."/>
        </authorList>
    </citation>
    <scope>NUCLEOTIDE SEQUENCE [LARGE SCALE GENOMIC DNA]</scope>
    <source>
        <strain evidence="8 9">CGMCC 4.7067</strain>
    </source>
</reference>
<gene>
    <name evidence="8" type="ORF">B0I28_109149</name>
</gene>
<feature type="domain" description="Insecticide toxin TcdB middle/C-terminal" evidence="6">
    <location>
        <begin position="890"/>
        <end position="1006"/>
    </location>
</feature>
<feature type="compositionally biased region" description="Gly residues" evidence="4">
    <location>
        <begin position="2217"/>
        <end position="2260"/>
    </location>
</feature>
<evidence type="ECO:0000259" key="7">
    <source>
        <dbReference type="Pfam" id="PF12256"/>
    </source>
</evidence>
<feature type="transmembrane region" description="Helical" evidence="5">
    <location>
        <begin position="2450"/>
        <end position="2469"/>
    </location>
</feature>
<feature type="region of interest" description="Disordered" evidence="4">
    <location>
        <begin position="2297"/>
        <end position="2317"/>
    </location>
</feature>
<dbReference type="Pfam" id="PF03534">
    <property type="entry name" value="SpvB"/>
    <property type="match status" value="1"/>
</dbReference>
<feature type="compositionally biased region" description="Low complexity" evidence="4">
    <location>
        <begin position="2203"/>
        <end position="2216"/>
    </location>
</feature>
<feature type="transmembrane region" description="Helical" evidence="5">
    <location>
        <begin position="2423"/>
        <end position="2443"/>
    </location>
</feature>
<name>A0A2T0UEY6_9ACTN</name>
<keyword evidence="5" id="KW-0472">Membrane</keyword>
<organism evidence="8 9">
    <name type="scientific">Glycomyces artemisiae</name>
    <dbReference type="NCBI Taxonomy" id="1076443"/>
    <lineage>
        <taxon>Bacteria</taxon>
        <taxon>Bacillati</taxon>
        <taxon>Actinomycetota</taxon>
        <taxon>Actinomycetes</taxon>
        <taxon>Glycomycetales</taxon>
        <taxon>Glycomycetaceae</taxon>
        <taxon>Glycomyces</taxon>
    </lineage>
</organism>
<accession>A0A2T0UEY6</accession>
<dbReference type="EMBL" id="PVTJ01000009">
    <property type="protein sequence ID" value="PRY56500.1"/>
    <property type="molecule type" value="Genomic_DNA"/>
</dbReference>
<keyword evidence="3" id="KW-0843">Virulence</keyword>
<feature type="region of interest" description="Disordered" evidence="4">
    <location>
        <begin position="1860"/>
        <end position="1882"/>
    </location>
</feature>
<dbReference type="NCBIfam" id="TIGR03696">
    <property type="entry name" value="Rhs_assc_core"/>
    <property type="match status" value="1"/>
</dbReference>
<dbReference type="InterPro" id="IPR022044">
    <property type="entry name" value="TcdB_toxin_mid/C"/>
</dbReference>
<evidence type="ECO:0000259" key="6">
    <source>
        <dbReference type="Pfam" id="PF12255"/>
    </source>
</evidence>
<comment type="subcellular location">
    <subcellularLocation>
        <location evidence="1">Secreted</location>
    </subcellularLocation>
</comment>
<dbReference type="InterPro" id="IPR022045">
    <property type="entry name" value="TcdB_toxin_mid/N"/>
</dbReference>
<evidence type="ECO:0000256" key="2">
    <source>
        <dbReference type="ARBA" id="ARBA00022525"/>
    </source>
</evidence>
<dbReference type="OrthoDB" id="9765204at2"/>
<evidence type="ECO:0000256" key="3">
    <source>
        <dbReference type="ARBA" id="ARBA00023026"/>
    </source>
</evidence>